<dbReference type="InterPro" id="IPR029020">
    <property type="entry name" value="Ammonium/urea_transptr"/>
</dbReference>
<dbReference type="Pfam" id="PF00909">
    <property type="entry name" value="Ammonium_transp"/>
    <property type="match status" value="1"/>
</dbReference>
<comment type="subcellular location">
    <subcellularLocation>
        <location evidence="1">Membrane</location>
        <topology evidence="1">Multi-pass membrane protein</topology>
    </subcellularLocation>
</comment>
<dbReference type="GO" id="GO:0008519">
    <property type="term" value="F:ammonium channel activity"/>
    <property type="evidence" value="ECO:0007669"/>
    <property type="project" value="InterPro"/>
</dbReference>
<dbReference type="Gene3D" id="1.10.3430.10">
    <property type="entry name" value="Ammonium transporter AmtB like domains"/>
    <property type="match status" value="1"/>
</dbReference>
<comment type="caution">
    <text evidence="10">The sequence shown here is derived from an EMBL/GenBank/DDBJ whole genome shotgun (WGS) entry which is preliminary data.</text>
</comment>
<keyword evidence="6 8" id="KW-0472">Membrane</keyword>
<feature type="transmembrane region" description="Helical" evidence="8">
    <location>
        <begin position="313"/>
        <end position="330"/>
    </location>
</feature>
<evidence type="ECO:0000313" key="11">
    <source>
        <dbReference type="Proteomes" id="UP000288716"/>
    </source>
</evidence>
<dbReference type="GO" id="GO:0097272">
    <property type="term" value="P:ammonium homeostasis"/>
    <property type="evidence" value="ECO:0007669"/>
    <property type="project" value="TreeGrafter"/>
</dbReference>
<evidence type="ECO:0000313" key="10">
    <source>
        <dbReference type="EMBL" id="RWS29085.1"/>
    </source>
</evidence>
<dbReference type="GO" id="GO:0005886">
    <property type="term" value="C:plasma membrane"/>
    <property type="evidence" value="ECO:0007669"/>
    <property type="project" value="TreeGrafter"/>
</dbReference>
<dbReference type="PANTHER" id="PTHR11730:SF58">
    <property type="entry name" value="AMMONIUM TRANSPORTER"/>
    <property type="match status" value="1"/>
</dbReference>
<dbReference type="STRING" id="299467.A0A443SNK9"/>
<evidence type="ECO:0000256" key="4">
    <source>
        <dbReference type="ARBA" id="ARBA00022692"/>
    </source>
</evidence>
<evidence type="ECO:0000256" key="1">
    <source>
        <dbReference type="ARBA" id="ARBA00004141"/>
    </source>
</evidence>
<keyword evidence="5 8" id="KW-1133">Transmembrane helix</keyword>
<organism evidence="10 11">
    <name type="scientific">Leptotrombidium deliense</name>
    <dbReference type="NCBI Taxonomy" id="299467"/>
    <lineage>
        <taxon>Eukaryota</taxon>
        <taxon>Metazoa</taxon>
        <taxon>Ecdysozoa</taxon>
        <taxon>Arthropoda</taxon>
        <taxon>Chelicerata</taxon>
        <taxon>Arachnida</taxon>
        <taxon>Acari</taxon>
        <taxon>Acariformes</taxon>
        <taxon>Trombidiformes</taxon>
        <taxon>Prostigmata</taxon>
        <taxon>Anystina</taxon>
        <taxon>Parasitengona</taxon>
        <taxon>Trombiculoidea</taxon>
        <taxon>Trombiculidae</taxon>
        <taxon>Leptotrombidium</taxon>
    </lineage>
</organism>
<evidence type="ECO:0000256" key="5">
    <source>
        <dbReference type="ARBA" id="ARBA00022989"/>
    </source>
</evidence>
<dbReference type="AlphaFoldDB" id="A0A443SNK9"/>
<reference evidence="10 11" key="1">
    <citation type="journal article" date="2018" name="Gigascience">
        <title>Genomes of trombidid mites reveal novel predicted allergens and laterally-transferred genes associated with secondary metabolism.</title>
        <authorList>
            <person name="Dong X."/>
            <person name="Chaisiri K."/>
            <person name="Xia D."/>
            <person name="Armstrong S.D."/>
            <person name="Fang Y."/>
            <person name="Donnelly M.J."/>
            <person name="Kadowaki T."/>
            <person name="McGarry J.W."/>
            <person name="Darby A.C."/>
            <person name="Makepeace B.L."/>
        </authorList>
    </citation>
    <scope>NUCLEOTIDE SEQUENCE [LARGE SCALE GENOMIC DNA]</scope>
    <source>
        <strain evidence="10">UoL-UT</strain>
    </source>
</reference>
<protein>
    <submittedName>
        <fullName evidence="10">Putative ammonium transporter 3-like protein</fullName>
    </submittedName>
</protein>
<keyword evidence="4 8" id="KW-0812">Transmembrane</keyword>
<dbReference type="OrthoDB" id="534912at2759"/>
<feature type="transmembrane region" description="Helical" evidence="8">
    <location>
        <begin position="342"/>
        <end position="361"/>
    </location>
</feature>
<feature type="transmembrane region" description="Helical" evidence="8">
    <location>
        <begin position="216"/>
        <end position="233"/>
    </location>
</feature>
<name>A0A443SNK9_9ACAR</name>
<feature type="domain" description="Ammonium transporter AmtB-like" evidence="9">
    <location>
        <begin position="20"/>
        <end position="432"/>
    </location>
</feature>
<feature type="transmembrane region" description="Helical" evidence="8">
    <location>
        <begin position="253"/>
        <end position="274"/>
    </location>
</feature>
<dbReference type="PANTHER" id="PTHR11730">
    <property type="entry name" value="AMMONIUM TRANSPORTER"/>
    <property type="match status" value="1"/>
</dbReference>
<evidence type="ECO:0000256" key="6">
    <source>
        <dbReference type="ARBA" id="ARBA00023136"/>
    </source>
</evidence>
<dbReference type="EMBL" id="NCKV01001077">
    <property type="protein sequence ID" value="RWS29085.1"/>
    <property type="molecule type" value="Genomic_DNA"/>
</dbReference>
<dbReference type="VEuPathDB" id="VectorBase:LDEU002955"/>
<feature type="transmembrane region" description="Helical" evidence="8">
    <location>
        <begin position="134"/>
        <end position="153"/>
    </location>
</feature>
<evidence type="ECO:0000256" key="3">
    <source>
        <dbReference type="ARBA" id="ARBA00022448"/>
    </source>
</evidence>
<dbReference type="FunFam" id="1.10.3430.10:FF:000008">
    <property type="entry name" value="Ammonium transporter"/>
    <property type="match status" value="1"/>
</dbReference>
<dbReference type="SUPFAM" id="SSF111352">
    <property type="entry name" value="Ammonium transporter"/>
    <property type="match status" value="1"/>
</dbReference>
<evidence type="ECO:0000256" key="7">
    <source>
        <dbReference type="ARBA" id="ARBA00023177"/>
    </source>
</evidence>
<feature type="transmembrane region" description="Helical" evidence="8">
    <location>
        <begin position="165"/>
        <end position="188"/>
    </location>
</feature>
<evidence type="ECO:0000256" key="8">
    <source>
        <dbReference type="SAM" id="Phobius"/>
    </source>
</evidence>
<feature type="transmembrane region" description="Helical" evidence="8">
    <location>
        <begin position="20"/>
        <end position="38"/>
    </location>
</feature>
<evidence type="ECO:0000256" key="2">
    <source>
        <dbReference type="ARBA" id="ARBA00005887"/>
    </source>
</evidence>
<gene>
    <name evidence="10" type="ORF">B4U80_08180</name>
</gene>
<feature type="transmembrane region" description="Helical" evidence="8">
    <location>
        <begin position="381"/>
        <end position="406"/>
    </location>
</feature>
<sequence>MATSVNSTTTDFIHFDDATWILTSSFIIFTMQTGFSLLESGCVRKKSEVSVMMKNCIDPLFNGMAYWIVGYGLSVSRAQSNGNSFFAFGQFFVDSTSPEMGELFANYVFRLSLSATTTTIAAGAMSERVSFEGYCLFSFMNTILFSIPSHWIWSAKGFLRALKVVDIAGCLTVYFIGALSALISTIYLKPRDGRFALSTTVLANSSFKRDQRRDRFAMSSPTGILVGTYMLWWGGLGLNMGSTFGVSAHKWKYASRASIATMISTVAGGTNALFISFITKNGKFDIILFTTGLLSSMVAISGGCTLFKPWESFVIGTIASSFGISCIYMLQKLQIDDPSNIIAIHLPASIFGVLAVGLLVEKDTLSEMTFKQSGLLRSHDFYFIGVQCFALIATAIWTTFSTYFMLFTVNTIFPLRISIESEYKGCDFVDHNIDYRSNDDNILPQSTMFSRAMNTSPHTSSKERLAARRSFRKVMNALKFTRNLKGVVDQNIIRRLKQRQTKNMSLSWLSLN</sequence>
<evidence type="ECO:0000259" key="9">
    <source>
        <dbReference type="Pfam" id="PF00909"/>
    </source>
</evidence>
<accession>A0A443SNK9</accession>
<comment type="similarity">
    <text evidence="2">Belongs to the ammonia transporter channel (TC 1.A.11.2) family.</text>
</comment>
<dbReference type="InterPro" id="IPR024041">
    <property type="entry name" value="NH4_transpt_AmtB-like_dom"/>
</dbReference>
<keyword evidence="11" id="KW-1185">Reference proteome</keyword>
<proteinExistence type="inferred from homology"/>
<keyword evidence="7" id="KW-0924">Ammonia transport</keyword>
<dbReference type="Proteomes" id="UP000288716">
    <property type="component" value="Unassembled WGS sequence"/>
</dbReference>
<keyword evidence="3" id="KW-0813">Transport</keyword>